<feature type="compositionally biased region" description="Gly residues" evidence="1">
    <location>
        <begin position="391"/>
        <end position="422"/>
    </location>
</feature>
<feature type="region of interest" description="Disordered" evidence="1">
    <location>
        <begin position="998"/>
        <end position="1032"/>
    </location>
</feature>
<feature type="compositionally biased region" description="Basic and acidic residues" evidence="1">
    <location>
        <begin position="1"/>
        <end position="15"/>
    </location>
</feature>
<feature type="region of interest" description="Disordered" evidence="1">
    <location>
        <begin position="65"/>
        <end position="87"/>
    </location>
</feature>
<reference evidence="4" key="1">
    <citation type="journal article" date="2019" name="Int. J. Syst. Evol. Microbiol.">
        <title>The Global Catalogue of Microorganisms (GCM) 10K type strain sequencing project: providing services to taxonomists for standard genome sequencing and annotation.</title>
        <authorList>
            <consortium name="The Broad Institute Genomics Platform"/>
            <consortium name="The Broad Institute Genome Sequencing Center for Infectious Disease"/>
            <person name="Wu L."/>
            <person name="Ma J."/>
        </authorList>
    </citation>
    <scope>NUCLEOTIDE SEQUENCE [LARGE SCALE GENOMIC DNA]</scope>
    <source>
        <strain evidence="4">JCM 4733</strain>
    </source>
</reference>
<protein>
    <recommendedName>
        <fullName evidence="5">Integral membrane protein</fullName>
    </recommendedName>
</protein>
<feature type="compositionally biased region" description="Gly residues" evidence="1">
    <location>
        <begin position="259"/>
        <end position="273"/>
    </location>
</feature>
<feature type="transmembrane region" description="Helical" evidence="2">
    <location>
        <begin position="526"/>
        <end position="547"/>
    </location>
</feature>
<feature type="transmembrane region" description="Helical" evidence="2">
    <location>
        <begin position="493"/>
        <end position="514"/>
    </location>
</feature>
<keyword evidence="2" id="KW-0812">Transmembrane</keyword>
<sequence length="1032" mass="106678">MERARERSAGQREQRPAGPYVDRSGESPETELELLVHGVGGSTPEKMLGDPRTVRVTGDDTAAVFRRAEDTEGTPDGSGAGGERWRERRSGPVREAYVWCNLTSGDGSRALWLLLLPFMVVNLAHWMRPAAPGRPRVVRLYGLLVRLSALTLTVLLVAAACEVALDLVAWQCAGAQACARRHSWLDFLSPAAGGWWSAPGRRLALAAILPVTLTGLLWYLSHRTWRAYESYRPLTSTPVPTGDERGPTDDEQAPASGGPAPGSGGAESAGGGPSSTRRRLESGSGGSSLTSGGPEPGSGGRAGGGSAPAGRGLEPGSGGREAAGGGPEPGRGGLEAAGGGPESGRGGAESAGGGPVPARGGPGPGSGEAESGSGGPALVCGGSEPVRGGREPAGGGAESGRGGAESAGGGPVPARGGPGPGSGEAESGSGGPALVCGGSEPDRGGREPAGGGAEPGRGGSEPGGDDAEPAAHGSALARPGFWYGRRLVARLRAAHTAAGLLTVAAAVTTPAARFDHRPGGPAVLDVLGLGLAAALFLCGAAVVVVVCRRGRSEWRLDQRLDRHLVRRLPLAALALLLLGLVYAGWSRPGWQSTGRLPGDPSFGALMLAQGLLVVALATVAGYLHRRRPDPRAGIRGLGGPAVALLACALGGVISGGVAQRVADWLDGTRALLTGPPVLLTWQASVIPPLLVVLLLLVAGLALHTARLARTERDRVRREHPGEPEDPARTRAIAHARAMATLTDRAPLVVAVLTAATLVLGSVALAGALATRKTPDGAAHRTHHLVQAVAETSQALGSWLVGLGFLLFVTWGRRAYKDASARRTIGILWDVGTFWPRAAHPFAPPCYAERAVPDLTWRMATWTRRTGGRLVLSGHSQGSVLAAAAAWQLPPSVRGRVALLTYGSPLERLYGRWFPAHFGPPALAALHHDIDCWRNLYRRTDPIGGPVRVPDDTSPDVDHEPLRDPLAYGRTPDHPLPAPILGHSDYQTDPAFTRERACLLTRLHPELPGQRPEPDPEPDPDPEHRAEAAGPSA</sequence>
<feature type="transmembrane region" description="Helical" evidence="2">
    <location>
        <begin position="140"/>
        <end position="160"/>
    </location>
</feature>
<dbReference type="SUPFAM" id="SSF53474">
    <property type="entry name" value="alpha/beta-Hydrolases"/>
    <property type="match status" value="1"/>
</dbReference>
<feature type="transmembrane region" description="Helical" evidence="2">
    <location>
        <begin position="568"/>
        <end position="585"/>
    </location>
</feature>
<feature type="transmembrane region" description="Helical" evidence="2">
    <location>
        <begin position="745"/>
        <end position="769"/>
    </location>
</feature>
<name>A0ABQ3CRN4_9ACTN</name>
<feature type="region of interest" description="Disordered" evidence="1">
    <location>
        <begin position="1"/>
        <end position="31"/>
    </location>
</feature>
<feature type="transmembrane region" description="Helical" evidence="2">
    <location>
        <begin position="636"/>
        <end position="658"/>
    </location>
</feature>
<evidence type="ECO:0008006" key="5">
    <source>
        <dbReference type="Google" id="ProtNLM"/>
    </source>
</evidence>
<feature type="transmembrane region" description="Helical" evidence="2">
    <location>
        <begin position="795"/>
        <end position="812"/>
    </location>
</feature>
<feature type="compositionally biased region" description="Gly residues" evidence="1">
    <location>
        <begin position="294"/>
        <end position="366"/>
    </location>
</feature>
<gene>
    <name evidence="3" type="ORF">GCM10010345_46470</name>
</gene>
<accession>A0ABQ3CRN4</accession>
<feature type="transmembrane region" description="Helical" evidence="2">
    <location>
        <begin position="678"/>
        <end position="702"/>
    </location>
</feature>
<dbReference type="RefSeq" id="WP_229917300.1">
    <property type="nucleotide sequence ID" value="NZ_BMVN01000016.1"/>
</dbReference>
<keyword evidence="2" id="KW-1133">Transmembrane helix</keyword>
<dbReference type="InterPro" id="IPR029058">
    <property type="entry name" value="AB_hydrolase_fold"/>
</dbReference>
<keyword evidence="4" id="KW-1185">Reference proteome</keyword>
<evidence type="ECO:0000256" key="1">
    <source>
        <dbReference type="SAM" id="MobiDB-lite"/>
    </source>
</evidence>
<proteinExistence type="predicted"/>
<organism evidence="3 4">
    <name type="scientific">Streptomyces canarius</name>
    <dbReference type="NCBI Taxonomy" id="285453"/>
    <lineage>
        <taxon>Bacteria</taxon>
        <taxon>Bacillati</taxon>
        <taxon>Actinomycetota</taxon>
        <taxon>Actinomycetes</taxon>
        <taxon>Kitasatosporales</taxon>
        <taxon>Streptomycetaceae</taxon>
        <taxon>Streptomyces</taxon>
    </lineage>
</organism>
<dbReference type="Proteomes" id="UP000653644">
    <property type="component" value="Unassembled WGS sequence"/>
</dbReference>
<feature type="transmembrane region" description="Helical" evidence="2">
    <location>
        <begin position="203"/>
        <end position="220"/>
    </location>
</feature>
<feature type="compositionally biased region" description="Gly residues" evidence="1">
    <location>
        <begin position="447"/>
        <end position="462"/>
    </location>
</feature>
<keyword evidence="2" id="KW-0472">Membrane</keyword>
<evidence type="ECO:0000313" key="4">
    <source>
        <dbReference type="Proteomes" id="UP000653644"/>
    </source>
</evidence>
<feature type="region of interest" description="Disordered" evidence="1">
    <location>
        <begin position="943"/>
        <end position="972"/>
    </location>
</feature>
<evidence type="ECO:0000256" key="2">
    <source>
        <dbReference type="SAM" id="Phobius"/>
    </source>
</evidence>
<feature type="transmembrane region" description="Helical" evidence="2">
    <location>
        <begin position="605"/>
        <end position="624"/>
    </location>
</feature>
<evidence type="ECO:0000313" key="3">
    <source>
        <dbReference type="EMBL" id="GHA36593.1"/>
    </source>
</evidence>
<feature type="region of interest" description="Disordered" evidence="1">
    <location>
        <begin position="233"/>
        <end position="472"/>
    </location>
</feature>
<dbReference type="EMBL" id="BMVN01000016">
    <property type="protein sequence ID" value="GHA36593.1"/>
    <property type="molecule type" value="Genomic_DNA"/>
</dbReference>
<comment type="caution">
    <text evidence="3">The sequence shown here is derived from an EMBL/GenBank/DDBJ whole genome shotgun (WGS) entry which is preliminary data.</text>
</comment>